<comment type="caution">
    <text evidence="1">The sequence shown here is derived from an EMBL/GenBank/DDBJ whole genome shotgun (WGS) entry which is preliminary data.</text>
</comment>
<sequence length="105" mass="11645">MSATSDTLKILYGFTDDDTTVFATLFSMAGKYLYSDLDKLTKTSTPEVCPFGGFGVISNTYQTTHSSRLHHLHRYLSGSRNHSVPTSCSMTASNESSLYPYSQRI</sequence>
<protein>
    <submittedName>
        <fullName evidence="1">Uncharacterized protein</fullName>
    </submittedName>
</protein>
<dbReference type="Proteomes" id="UP000636479">
    <property type="component" value="Unassembled WGS sequence"/>
</dbReference>
<dbReference type="GeneID" id="59344935"/>
<dbReference type="AlphaFoldDB" id="A0A8H6SQJ3"/>
<reference evidence="1" key="1">
    <citation type="submission" date="2020-05" db="EMBL/GenBank/DDBJ databases">
        <title>Mycena genomes resolve the evolution of fungal bioluminescence.</title>
        <authorList>
            <person name="Tsai I.J."/>
        </authorList>
    </citation>
    <scope>NUCLEOTIDE SEQUENCE</scope>
    <source>
        <strain evidence="1">171206Taipei</strain>
    </source>
</reference>
<proteinExistence type="predicted"/>
<name>A0A8H6SQJ3_9AGAR</name>
<evidence type="ECO:0000313" key="1">
    <source>
        <dbReference type="EMBL" id="KAF7303368.1"/>
    </source>
</evidence>
<evidence type="ECO:0000313" key="2">
    <source>
        <dbReference type="Proteomes" id="UP000636479"/>
    </source>
</evidence>
<gene>
    <name evidence="1" type="ORF">MIND_00564600</name>
</gene>
<dbReference type="EMBL" id="JACAZF010000005">
    <property type="protein sequence ID" value="KAF7303368.1"/>
    <property type="molecule type" value="Genomic_DNA"/>
</dbReference>
<keyword evidence="2" id="KW-1185">Reference proteome</keyword>
<accession>A0A8H6SQJ3</accession>
<organism evidence="1 2">
    <name type="scientific">Mycena indigotica</name>
    <dbReference type="NCBI Taxonomy" id="2126181"/>
    <lineage>
        <taxon>Eukaryota</taxon>
        <taxon>Fungi</taxon>
        <taxon>Dikarya</taxon>
        <taxon>Basidiomycota</taxon>
        <taxon>Agaricomycotina</taxon>
        <taxon>Agaricomycetes</taxon>
        <taxon>Agaricomycetidae</taxon>
        <taxon>Agaricales</taxon>
        <taxon>Marasmiineae</taxon>
        <taxon>Mycenaceae</taxon>
        <taxon>Mycena</taxon>
    </lineage>
</organism>
<dbReference type="RefSeq" id="XP_037220340.1">
    <property type="nucleotide sequence ID" value="XM_037362419.1"/>
</dbReference>